<protein>
    <recommendedName>
        <fullName evidence="4">Restriction endonuclease domain-containing protein</fullName>
    </recommendedName>
</protein>
<evidence type="ECO:0000313" key="3">
    <source>
        <dbReference type="Proteomes" id="UP000525432"/>
    </source>
</evidence>
<evidence type="ECO:0008006" key="4">
    <source>
        <dbReference type="Google" id="ProtNLM"/>
    </source>
</evidence>
<dbReference type="EMBL" id="JACEGC010000054">
    <property type="protein sequence ID" value="MBC1196006.1"/>
    <property type="molecule type" value="Genomic_DNA"/>
</dbReference>
<evidence type="ECO:0000313" key="2">
    <source>
        <dbReference type="EMBL" id="MBC1196006.1"/>
    </source>
</evidence>
<proteinExistence type="predicted"/>
<accession>A0A841V742</accession>
<organism evidence="2 3">
    <name type="scientific">Microcystis aeruginosa BLCC-F158</name>
    <dbReference type="NCBI Taxonomy" id="2755316"/>
    <lineage>
        <taxon>Bacteria</taxon>
        <taxon>Bacillati</taxon>
        <taxon>Cyanobacteriota</taxon>
        <taxon>Cyanophyceae</taxon>
        <taxon>Oscillatoriophycideae</taxon>
        <taxon>Chroococcales</taxon>
        <taxon>Microcystaceae</taxon>
        <taxon>Microcystis</taxon>
    </lineage>
</organism>
<keyword evidence="1" id="KW-0175">Coiled coil</keyword>
<comment type="caution">
    <text evidence="2">The sequence shown here is derived from an EMBL/GenBank/DDBJ whole genome shotgun (WGS) entry which is preliminary data.</text>
</comment>
<feature type="coiled-coil region" evidence="1">
    <location>
        <begin position="75"/>
        <end position="102"/>
    </location>
</feature>
<name>A0A841V742_MICAE</name>
<evidence type="ECO:0000256" key="1">
    <source>
        <dbReference type="SAM" id="Coils"/>
    </source>
</evidence>
<dbReference type="PANTHER" id="PTHR33352:SF2">
    <property type="entry name" value="SLL0995 PROTEIN"/>
    <property type="match status" value="1"/>
</dbReference>
<reference evidence="2 3" key="1">
    <citation type="submission" date="2020-07" db="EMBL/GenBank/DDBJ databases">
        <title>Genomes of two Microcystis aeruginosa (Cyanobacteria) strains from Florida (USA) with disparate toxicogenic potential.</title>
        <authorList>
            <person name="Lefler F.W."/>
            <person name="Barbosa M."/>
            <person name="Berthold D.E."/>
            <person name="Laughinghouse H.D. IV."/>
        </authorList>
    </citation>
    <scope>NUCLEOTIDE SEQUENCE [LARGE SCALE GENOMIC DNA]</scope>
    <source>
        <strain evidence="2 3">BLCCF158</strain>
    </source>
</reference>
<dbReference type="RefSeq" id="WP_185239869.1">
    <property type="nucleotide sequence ID" value="NZ_JACEGC010000054.1"/>
</dbReference>
<sequence length="102" mass="12068">MIKKLDVYQKYGVLEYYLYDPVRNHLSDWQARKSNLEIIEVMDNWFSPLLSAEDCQICQPDGEVFLTFVELGKKLKQGQKRAETAEQRGQMLEAKLRALRWN</sequence>
<dbReference type="Proteomes" id="UP000525432">
    <property type="component" value="Unassembled WGS sequence"/>
</dbReference>
<gene>
    <name evidence="2" type="ORF">H0901_12220</name>
</gene>
<dbReference type="AlphaFoldDB" id="A0A841V742"/>
<dbReference type="PANTHER" id="PTHR33352">
    <property type="entry name" value="SLR1095 PROTEIN"/>
    <property type="match status" value="1"/>
</dbReference>